<dbReference type="InterPro" id="IPR023415">
    <property type="entry name" value="LDLR_class-A_CS"/>
</dbReference>
<keyword evidence="4" id="KW-0325">Glycoprotein</keyword>
<evidence type="ECO:0000256" key="3">
    <source>
        <dbReference type="ARBA" id="ARBA00023157"/>
    </source>
</evidence>
<evidence type="ECO:0000259" key="7">
    <source>
        <dbReference type="PROSITE" id="PS50060"/>
    </source>
</evidence>
<dbReference type="Pfam" id="PF00629">
    <property type="entry name" value="MAM"/>
    <property type="match status" value="1"/>
</dbReference>
<dbReference type="KEGG" id="bfo:118429407"/>
<evidence type="ECO:0000256" key="6">
    <source>
        <dbReference type="SAM" id="MobiDB-lite"/>
    </source>
</evidence>
<dbReference type="GO" id="GO:0016020">
    <property type="term" value="C:membrane"/>
    <property type="evidence" value="ECO:0007669"/>
    <property type="project" value="InterPro"/>
</dbReference>
<protein>
    <submittedName>
        <fullName evidence="9">MAM and LDL-receptor class A domain-containing protein 1-like</fullName>
    </submittedName>
</protein>
<dbReference type="InterPro" id="IPR000998">
    <property type="entry name" value="MAM_dom"/>
</dbReference>
<dbReference type="GeneID" id="118429407"/>
<keyword evidence="1" id="KW-0732">Signal</keyword>
<gene>
    <name evidence="9" type="primary">LOC118429407</name>
</gene>
<keyword evidence="3 5" id="KW-1015">Disulfide bond</keyword>
<feature type="domain" description="MAM" evidence="7">
    <location>
        <begin position="277"/>
        <end position="374"/>
    </location>
</feature>
<organism evidence="8 9">
    <name type="scientific">Branchiostoma floridae</name>
    <name type="common">Florida lancelet</name>
    <name type="synonym">Amphioxus</name>
    <dbReference type="NCBI Taxonomy" id="7739"/>
    <lineage>
        <taxon>Eukaryota</taxon>
        <taxon>Metazoa</taxon>
        <taxon>Chordata</taxon>
        <taxon>Cephalochordata</taxon>
        <taxon>Leptocardii</taxon>
        <taxon>Amphioxiformes</taxon>
        <taxon>Branchiostomatidae</taxon>
        <taxon>Branchiostoma</taxon>
    </lineage>
</organism>
<keyword evidence="8" id="KW-1185">Reference proteome</keyword>
<dbReference type="PANTHER" id="PTHR23282">
    <property type="entry name" value="APICAL ENDOSOMAL GLYCOPROTEIN PRECURSOR"/>
    <property type="match status" value="1"/>
</dbReference>
<dbReference type="InterPro" id="IPR013320">
    <property type="entry name" value="ConA-like_dom_sf"/>
</dbReference>
<feature type="compositionally biased region" description="Low complexity" evidence="6">
    <location>
        <begin position="82"/>
        <end position="91"/>
    </location>
</feature>
<dbReference type="OrthoDB" id="6129306at2759"/>
<dbReference type="PROSITE" id="PS50068">
    <property type="entry name" value="LDLRA_2"/>
    <property type="match status" value="2"/>
</dbReference>
<dbReference type="PANTHER" id="PTHR23282:SF142">
    <property type="entry name" value="MAM DOMAIN-CONTAINING PROTEIN"/>
    <property type="match status" value="1"/>
</dbReference>
<dbReference type="SMART" id="SM00192">
    <property type="entry name" value="LDLa"/>
    <property type="match status" value="2"/>
</dbReference>
<name>A0A9J7N959_BRAFL</name>
<dbReference type="Pfam" id="PF00057">
    <property type="entry name" value="Ldl_recept_a"/>
    <property type="match status" value="2"/>
</dbReference>
<evidence type="ECO:0000313" key="8">
    <source>
        <dbReference type="Proteomes" id="UP000001554"/>
    </source>
</evidence>
<evidence type="ECO:0000256" key="1">
    <source>
        <dbReference type="ARBA" id="ARBA00022729"/>
    </source>
</evidence>
<feature type="disulfide bond" evidence="5">
    <location>
        <begin position="34"/>
        <end position="49"/>
    </location>
</feature>
<proteinExistence type="predicted"/>
<dbReference type="InterPro" id="IPR002172">
    <property type="entry name" value="LDrepeatLR_classA_rpt"/>
</dbReference>
<dbReference type="Gene3D" id="2.60.120.200">
    <property type="match status" value="1"/>
</dbReference>
<dbReference type="PRINTS" id="PR00261">
    <property type="entry name" value="LDLRECEPTOR"/>
</dbReference>
<feature type="disulfide bond" evidence="5">
    <location>
        <begin position="100"/>
        <end position="112"/>
    </location>
</feature>
<dbReference type="Proteomes" id="UP000001554">
    <property type="component" value="Chromosome 13"/>
</dbReference>
<dbReference type="AlphaFoldDB" id="A0A9J7N959"/>
<dbReference type="PROSITE" id="PS01209">
    <property type="entry name" value="LDLRA_1"/>
    <property type="match status" value="2"/>
</dbReference>
<feature type="disulfide bond" evidence="5">
    <location>
        <begin position="22"/>
        <end position="40"/>
    </location>
</feature>
<dbReference type="Gene3D" id="4.10.400.10">
    <property type="entry name" value="Low-density Lipoprotein Receptor"/>
    <property type="match status" value="2"/>
</dbReference>
<dbReference type="RefSeq" id="XP_035695781.1">
    <property type="nucleotide sequence ID" value="XM_035839888.1"/>
</dbReference>
<dbReference type="InterPro" id="IPR049109">
    <property type="entry name" value="TARSH/FNDC1_C"/>
</dbReference>
<evidence type="ECO:0000256" key="2">
    <source>
        <dbReference type="ARBA" id="ARBA00022737"/>
    </source>
</evidence>
<reference evidence="8" key="1">
    <citation type="journal article" date="2020" name="Nat. Ecol. Evol.">
        <title>Deeply conserved synteny resolves early events in vertebrate evolution.</title>
        <authorList>
            <person name="Simakov O."/>
            <person name="Marletaz F."/>
            <person name="Yue J.X."/>
            <person name="O'Connell B."/>
            <person name="Jenkins J."/>
            <person name="Brandt A."/>
            <person name="Calef R."/>
            <person name="Tung C.H."/>
            <person name="Huang T.K."/>
            <person name="Schmutz J."/>
            <person name="Satoh N."/>
            <person name="Yu J.K."/>
            <person name="Putnam N.H."/>
            <person name="Green R.E."/>
            <person name="Rokhsar D.S."/>
        </authorList>
    </citation>
    <scope>NUCLEOTIDE SEQUENCE [LARGE SCALE GENOMIC DNA]</scope>
    <source>
        <strain evidence="8">S238N-H82</strain>
    </source>
</reference>
<dbReference type="SUPFAM" id="SSF49899">
    <property type="entry name" value="Concanavalin A-like lectins/glucanases"/>
    <property type="match status" value="1"/>
</dbReference>
<evidence type="ECO:0000313" key="9">
    <source>
        <dbReference type="RefSeq" id="XP_035695781.1"/>
    </source>
</evidence>
<evidence type="ECO:0000256" key="5">
    <source>
        <dbReference type="PROSITE-ProRule" id="PRU00124"/>
    </source>
</evidence>
<accession>A0A9J7N959</accession>
<feature type="region of interest" description="Disordered" evidence="6">
    <location>
        <begin position="77"/>
        <end position="97"/>
    </location>
</feature>
<evidence type="ECO:0000256" key="4">
    <source>
        <dbReference type="ARBA" id="ARBA00023180"/>
    </source>
</evidence>
<keyword evidence="2" id="KW-0677">Repeat</keyword>
<feature type="domain" description="MAM" evidence="7">
    <location>
        <begin position="55"/>
        <end position="105"/>
    </location>
</feature>
<dbReference type="Pfam" id="PF21731">
    <property type="entry name" value="TARSH_C"/>
    <property type="match status" value="1"/>
</dbReference>
<feature type="disulfide bond" evidence="5">
    <location>
        <begin position="119"/>
        <end position="134"/>
    </location>
</feature>
<dbReference type="InterPro" id="IPR051560">
    <property type="entry name" value="MAM_domain-containing"/>
</dbReference>
<dbReference type="SUPFAM" id="SSF57424">
    <property type="entry name" value="LDL receptor-like module"/>
    <property type="match status" value="2"/>
</dbReference>
<feature type="disulfide bond" evidence="5">
    <location>
        <begin position="15"/>
        <end position="27"/>
    </location>
</feature>
<dbReference type="CDD" id="cd00112">
    <property type="entry name" value="LDLa"/>
    <property type="match status" value="2"/>
</dbReference>
<reference evidence="9" key="2">
    <citation type="submission" date="2025-08" db="UniProtKB">
        <authorList>
            <consortium name="RefSeq"/>
        </authorList>
    </citation>
    <scope>IDENTIFICATION</scope>
    <source>
        <strain evidence="9">S238N-H82</strain>
        <tissue evidence="9">Testes</tissue>
    </source>
</reference>
<feature type="disulfide bond" evidence="5">
    <location>
        <begin position="107"/>
        <end position="125"/>
    </location>
</feature>
<dbReference type="PROSITE" id="PS50060">
    <property type="entry name" value="MAM_2"/>
    <property type="match status" value="2"/>
</dbReference>
<dbReference type="InterPro" id="IPR036055">
    <property type="entry name" value="LDL_receptor-like_sf"/>
</dbReference>
<sequence>MAIDGINIQSGPCLCRPEQFQCNNSQCVPLSAKCNAHYDCLDGSDETNCNLDDAWSCDFDEDKCNSRTTAPGSFQWIRHSHSTPTSSTGPSADHTDGSACRPDEFRCNNSQCVPLSSRCNDHPDCLDWSDEENCTTDFITWEPFNFTYDNNCTSCDGERFVRPTSYTYEGRTLYVGVVLCSPTQYKIFLSDSINGTFRNIGDRAGHGQDHCELVGASSDPPSSSLDPDYRTCSGVGYWRYSRRSRFHFGAIGGYPRQYGRWYRCGVTIPEGRYEGDFNCDFGTDQCNAVVTSTEGIFGRSFRWIRHSGSTPSSSTGPSTDADGSGFYIYTDARYPYSNATANLTLPIIRSGGQHCLRWIYHMYGSDMGTLKVYVIQPEYPDMLVSKRFALKA</sequence>
<dbReference type="FunFam" id="4.10.400.10:FF:000034">
    <property type="entry name" value="Low-density lipoprotein receptor-related protein 2"/>
    <property type="match status" value="1"/>
</dbReference>